<dbReference type="InterPro" id="IPR020806">
    <property type="entry name" value="PKS_PP-bd"/>
</dbReference>
<dbReference type="GO" id="GO:0004312">
    <property type="term" value="F:fatty acid synthase activity"/>
    <property type="evidence" value="ECO:0007669"/>
    <property type="project" value="TreeGrafter"/>
</dbReference>
<dbReference type="InterPro" id="IPR057326">
    <property type="entry name" value="KR_dom"/>
</dbReference>
<dbReference type="Gene3D" id="1.10.1240.100">
    <property type="match status" value="1"/>
</dbReference>
<dbReference type="Gene3D" id="3.40.50.720">
    <property type="entry name" value="NAD(P)-binding Rossmann-like Domain"/>
    <property type="match status" value="1"/>
</dbReference>
<gene>
    <name evidence="6" type="ORF">SAMN02745163_02750</name>
</gene>
<dbReference type="Gene3D" id="3.40.47.10">
    <property type="match status" value="1"/>
</dbReference>
<dbReference type="SMART" id="SM00822">
    <property type="entry name" value="PKS_KR"/>
    <property type="match status" value="1"/>
</dbReference>
<evidence type="ECO:0000259" key="5">
    <source>
        <dbReference type="PROSITE" id="PS52004"/>
    </source>
</evidence>
<dbReference type="OrthoDB" id="9765680at2"/>
<dbReference type="InterPro" id="IPR016039">
    <property type="entry name" value="Thiolase-like"/>
</dbReference>
<dbReference type="GO" id="GO:0071770">
    <property type="term" value="P:DIM/DIP cell wall layer assembly"/>
    <property type="evidence" value="ECO:0007669"/>
    <property type="project" value="TreeGrafter"/>
</dbReference>
<dbReference type="Pfam" id="PF08659">
    <property type="entry name" value="KR"/>
    <property type="match status" value="1"/>
</dbReference>
<dbReference type="GO" id="GO:0005886">
    <property type="term" value="C:plasma membrane"/>
    <property type="evidence" value="ECO:0007669"/>
    <property type="project" value="TreeGrafter"/>
</dbReference>
<keyword evidence="7" id="KW-1185">Reference proteome</keyword>
<feature type="domain" description="Carrier" evidence="4">
    <location>
        <begin position="1159"/>
        <end position="1234"/>
    </location>
</feature>
<dbReference type="InterPro" id="IPR014031">
    <property type="entry name" value="Ketoacyl_synth_C"/>
</dbReference>
<accession>A0A1M6MSN7</accession>
<dbReference type="Proteomes" id="UP000184310">
    <property type="component" value="Unassembled WGS sequence"/>
</dbReference>
<evidence type="ECO:0000259" key="4">
    <source>
        <dbReference type="PROSITE" id="PS50075"/>
    </source>
</evidence>
<dbReference type="InterPro" id="IPR050091">
    <property type="entry name" value="PKS_NRPS_Biosynth_Enz"/>
</dbReference>
<dbReference type="Gene3D" id="1.10.1200.10">
    <property type="entry name" value="ACP-like"/>
    <property type="match status" value="1"/>
</dbReference>
<keyword evidence="3" id="KW-0808">Transferase</keyword>
<dbReference type="InterPro" id="IPR036736">
    <property type="entry name" value="ACP-like_sf"/>
</dbReference>
<evidence type="ECO:0000256" key="2">
    <source>
        <dbReference type="ARBA" id="ARBA00022553"/>
    </source>
</evidence>
<dbReference type="InterPro" id="IPR020841">
    <property type="entry name" value="PKS_Beta-ketoAc_synthase_dom"/>
</dbReference>
<dbReference type="STRING" id="1121302.SAMN02745163_02750"/>
<dbReference type="Pfam" id="PF00550">
    <property type="entry name" value="PP-binding"/>
    <property type="match status" value="1"/>
</dbReference>
<dbReference type="GO" id="GO:0031177">
    <property type="term" value="F:phosphopantetheine binding"/>
    <property type="evidence" value="ECO:0007669"/>
    <property type="project" value="InterPro"/>
</dbReference>
<dbReference type="SUPFAM" id="SSF53901">
    <property type="entry name" value="Thiolase-like"/>
    <property type="match status" value="1"/>
</dbReference>
<dbReference type="PROSITE" id="PS00012">
    <property type="entry name" value="PHOSPHOPANTETHEINE"/>
    <property type="match status" value="1"/>
</dbReference>
<organism evidence="6 7">
    <name type="scientific">Clostridium cavendishii DSM 21758</name>
    <dbReference type="NCBI Taxonomy" id="1121302"/>
    <lineage>
        <taxon>Bacteria</taxon>
        <taxon>Bacillati</taxon>
        <taxon>Bacillota</taxon>
        <taxon>Clostridia</taxon>
        <taxon>Eubacteriales</taxon>
        <taxon>Clostridiaceae</taxon>
        <taxon>Clostridium</taxon>
    </lineage>
</organism>
<dbReference type="CDD" id="cd00833">
    <property type="entry name" value="PKS"/>
    <property type="match status" value="1"/>
</dbReference>
<dbReference type="InterPro" id="IPR036291">
    <property type="entry name" value="NAD(P)-bd_dom_sf"/>
</dbReference>
<evidence type="ECO:0000313" key="7">
    <source>
        <dbReference type="Proteomes" id="UP000184310"/>
    </source>
</evidence>
<dbReference type="PROSITE" id="PS52004">
    <property type="entry name" value="KS3_2"/>
    <property type="match status" value="1"/>
</dbReference>
<dbReference type="InterPro" id="IPR014030">
    <property type="entry name" value="Ketoacyl_synth_N"/>
</dbReference>
<dbReference type="InterPro" id="IPR006162">
    <property type="entry name" value="Ppantetheine_attach_site"/>
</dbReference>
<dbReference type="SUPFAM" id="SSF51735">
    <property type="entry name" value="NAD(P)-binding Rossmann-fold domains"/>
    <property type="match status" value="1"/>
</dbReference>
<evidence type="ECO:0000256" key="3">
    <source>
        <dbReference type="ARBA" id="ARBA00022679"/>
    </source>
</evidence>
<dbReference type="PANTHER" id="PTHR43775">
    <property type="entry name" value="FATTY ACID SYNTHASE"/>
    <property type="match status" value="1"/>
</dbReference>
<sequence length="1267" mass="142954">MDSKILNFSLDDVDAKTSINISETTANDIAVVGIACQFPKARDLDEFWGNLCEGKDCVDVFPQSRRREADKLLRNKSYPKDDIEFIECGFLDSVEYFDYQFFGYSLKEASLLDPAQRLFLQVAYHCIEDAGYSSDMLKGTNTGVYLGYSNDFETERTYKRFIDEIENEVNAMAMVGNTRAVISARVSHFLDLRGPNLTIDTTCSSSLVAIHTACQALRTLECDLAIAGGVELHLLPIKGKKSEQIGIEASDYRTKSFDNNSDGTGNGEGVGAVLLKPLNKALADNDHIYCIVKGGAVNQNGSSMSITVPNARAQEELLVKAWASSGISPETITLIEAHGSGTHLGDPIEMEGLKRAFDHYTKNKQFCAIGSVKTNLGHLGGAAGIASFIKICKCLQEKKMVPLLHFQEPNQSIPFHELPVYINNELCEWGLNDDIRIAGISSYGLSGTNCHLVLEEYSEDNSQIENDEKFEVESIFVLSARSENMLRKLAEEYIVFLSKQHYIPLEDICGTLIHGRSHYKHRLALIVSNTQEIVDKLKKWINSPENCGENVFCKNCKSAQGRGVNIQKLIDTKDNLNVSLLGLNEESKFYSRTPIEICNLYIEGLDIPWHQIWNRDYVKLSLPKYPFEKSRCWFDIKSNNKLYSKIEWIHDSILVPTVTPEKHNVLVICDSTGYSKELCTKFKSLYETITVCDISDFVTCIQSGSNKVKDYIRGLIESKITEIVYFASNFSQDKLGEISAIQEHLNKGIFCFHKFIQEILNFKLDEKLNIYVIAQNVNKVTELENQLNPINAILFGYISAVNHESNLVFCRGIDIDNYTDSSLLSEELISNRLEPIVAYRENKRYIKTLDYYEIPKDVKLSCVNEYNGAYIITGGTGGLGLEIATYLAGNNYKNIILIKKQSFPKECEFKDILNKPGNSKLKRKIKTIEEIKRQGCNLEILTLDITDESAVSHAFDEIRKKYNSINGIIHAAGKAGDGLIKTKSHEKFNEVLAPKVLGTLVLDKVTQKDELDFFILFSSVAVFIPVLGQSDYIASNMFLDAYSEYRNKENRKTLCINWAMWKETGMAVDYGINESTGFHKLLTSEAIEAFDKLMYSDLSNIVVGEINFNDLQLQPDAKPVELSENIMRDIESKNKIEYTFKDVQYSIDEFDFKLTDLKDGLTDNEMKLAAIWAEALNVEEISLYDNFYDLGGNSLLAVHLLNRLDKVFPNIFNVSDIFSYPTISSMAEYLDKKLGIHSDYDDIDIVLAKLENGEISELEAARYLEKR</sequence>
<dbReference type="AlphaFoldDB" id="A0A1M6MSN7"/>
<dbReference type="PROSITE" id="PS50075">
    <property type="entry name" value="CARRIER"/>
    <property type="match status" value="1"/>
</dbReference>
<evidence type="ECO:0000313" key="6">
    <source>
        <dbReference type="EMBL" id="SHJ86535.1"/>
    </source>
</evidence>
<dbReference type="InterPro" id="IPR013968">
    <property type="entry name" value="PKS_KR"/>
</dbReference>
<dbReference type="Pfam" id="PF22621">
    <property type="entry name" value="CurL-like_PKS_C"/>
    <property type="match status" value="1"/>
</dbReference>
<dbReference type="EMBL" id="FQZB01000011">
    <property type="protein sequence ID" value="SHJ86535.1"/>
    <property type="molecule type" value="Genomic_DNA"/>
</dbReference>
<dbReference type="SMART" id="SM00823">
    <property type="entry name" value="PKS_PP"/>
    <property type="match status" value="1"/>
</dbReference>
<dbReference type="CDD" id="cd08953">
    <property type="entry name" value="KR_2_SDR_x"/>
    <property type="match status" value="1"/>
</dbReference>
<dbReference type="Pfam" id="PF00109">
    <property type="entry name" value="ketoacyl-synt"/>
    <property type="match status" value="1"/>
</dbReference>
<dbReference type="RefSeq" id="WP_072988701.1">
    <property type="nucleotide sequence ID" value="NZ_FQZB01000011.1"/>
</dbReference>
<dbReference type="SUPFAM" id="SSF47336">
    <property type="entry name" value="ACP-like"/>
    <property type="match status" value="1"/>
</dbReference>
<keyword evidence="2" id="KW-0597">Phosphoprotein</keyword>
<dbReference type="GO" id="GO:0006633">
    <property type="term" value="P:fatty acid biosynthetic process"/>
    <property type="evidence" value="ECO:0007669"/>
    <property type="project" value="TreeGrafter"/>
</dbReference>
<dbReference type="PANTHER" id="PTHR43775:SF37">
    <property type="entry name" value="SI:DKEY-61P9.11"/>
    <property type="match status" value="1"/>
</dbReference>
<name>A0A1M6MSN7_9CLOT</name>
<dbReference type="InterPro" id="IPR009081">
    <property type="entry name" value="PP-bd_ACP"/>
</dbReference>
<dbReference type="GO" id="GO:0005737">
    <property type="term" value="C:cytoplasm"/>
    <property type="evidence" value="ECO:0007669"/>
    <property type="project" value="TreeGrafter"/>
</dbReference>
<reference evidence="6 7" key="1">
    <citation type="submission" date="2016-11" db="EMBL/GenBank/DDBJ databases">
        <authorList>
            <person name="Jaros S."/>
            <person name="Januszkiewicz K."/>
            <person name="Wedrychowicz H."/>
        </authorList>
    </citation>
    <scope>NUCLEOTIDE SEQUENCE [LARGE SCALE GENOMIC DNA]</scope>
    <source>
        <strain evidence="6 7">DSM 21758</strain>
    </source>
</reference>
<proteinExistence type="predicted"/>
<dbReference type="SMART" id="SM00825">
    <property type="entry name" value="PKS_KS"/>
    <property type="match status" value="1"/>
</dbReference>
<feature type="domain" description="Ketosynthase family 3 (KS3)" evidence="5">
    <location>
        <begin position="26"/>
        <end position="456"/>
    </location>
</feature>
<keyword evidence="1" id="KW-0596">Phosphopantetheine</keyword>
<dbReference type="Pfam" id="PF02801">
    <property type="entry name" value="Ketoacyl-synt_C"/>
    <property type="match status" value="1"/>
</dbReference>
<protein>
    <submittedName>
        <fullName evidence="6">Ketoacyl-synthetase C-terminal extension</fullName>
    </submittedName>
</protein>
<evidence type="ECO:0000256" key="1">
    <source>
        <dbReference type="ARBA" id="ARBA00022450"/>
    </source>
</evidence>